<dbReference type="Proteomes" id="UP000255284">
    <property type="component" value="Unassembled WGS sequence"/>
</dbReference>
<sequence>MKRDIINDEVVRAKYSPEVAERLLELYNAAVIPGEDGSSRYASYYETSLIVVKNVEKADLAVRIDKEANVGIAIAKQTVDLQNKYPYTARKVWEEVNRQLQKHGVTFTYRDRIQDKFNNHHWTIMVKFYNLKTDPRYGYNRATKGEKALSYVYSQQTVELIVDSIRRNPHVLTDLLAKGFR</sequence>
<evidence type="ECO:0000313" key="2">
    <source>
        <dbReference type="EMBL" id="STO16315.1"/>
    </source>
</evidence>
<name>A0A8G2HS34_9ACTO</name>
<reference evidence="2 3" key="1">
    <citation type="submission" date="2018-06" db="EMBL/GenBank/DDBJ databases">
        <authorList>
            <consortium name="Pathogen Informatics"/>
            <person name="Doyle S."/>
        </authorList>
    </citation>
    <scope>NUCLEOTIDE SEQUENCE [LARGE SCALE GENOMIC DNA]</scope>
    <source>
        <strain evidence="2 3">NCTC11819</strain>
    </source>
</reference>
<dbReference type="EMBL" id="UGGQ01000006">
    <property type="protein sequence ID" value="STO16315.1"/>
    <property type="molecule type" value="Genomic_DNA"/>
</dbReference>
<dbReference type="InterPro" id="IPR049530">
    <property type="entry name" value="EC042_2821"/>
</dbReference>
<comment type="caution">
    <text evidence="2">The sequence shown here is derived from an EMBL/GenBank/DDBJ whole genome shotgun (WGS) entry which is preliminary data.</text>
</comment>
<dbReference type="AlphaFoldDB" id="A0A8G2HS34"/>
<organism evidence="2 3">
    <name type="scientific">Mobiluncus mulieris</name>
    <dbReference type="NCBI Taxonomy" id="2052"/>
    <lineage>
        <taxon>Bacteria</taxon>
        <taxon>Bacillati</taxon>
        <taxon>Actinomycetota</taxon>
        <taxon>Actinomycetes</taxon>
        <taxon>Actinomycetales</taxon>
        <taxon>Actinomycetaceae</taxon>
        <taxon>Mobiluncus</taxon>
    </lineage>
</organism>
<protein>
    <recommendedName>
        <fullName evidence="1">EC042-2821-like Restriction Endonuclease-like domain-containing protein</fullName>
    </recommendedName>
</protein>
<evidence type="ECO:0000259" key="1">
    <source>
        <dbReference type="Pfam" id="PF18740"/>
    </source>
</evidence>
<proteinExistence type="predicted"/>
<gene>
    <name evidence="2" type="ORF">NCTC11819_00881</name>
</gene>
<dbReference type="Pfam" id="PF18740">
    <property type="entry name" value="EC042_2821"/>
    <property type="match status" value="1"/>
</dbReference>
<evidence type="ECO:0000313" key="3">
    <source>
        <dbReference type="Proteomes" id="UP000255284"/>
    </source>
</evidence>
<accession>A0A8G2HS34</accession>
<feature type="domain" description="EC042-2821-like Restriction Endonuclease-like" evidence="1">
    <location>
        <begin position="80"/>
        <end position="172"/>
    </location>
</feature>